<keyword evidence="1" id="KW-1133">Transmembrane helix</keyword>
<keyword evidence="1" id="KW-0472">Membrane</keyword>
<reference evidence="2 3" key="1">
    <citation type="submission" date="2022-05" db="EMBL/GenBank/DDBJ databases">
        <title>Chromosome-level reference genomes for two strains of Caenorhabditis briggsae: an improved platform for comparative genomics.</title>
        <authorList>
            <person name="Stevens L."/>
            <person name="Andersen E.C."/>
        </authorList>
    </citation>
    <scope>NUCLEOTIDE SEQUENCE [LARGE SCALE GENOMIC DNA]</scope>
    <source>
        <strain evidence="2">QX1410_ONT</strain>
        <tissue evidence="2">Whole-organism</tissue>
    </source>
</reference>
<organism evidence="2 3">
    <name type="scientific">Caenorhabditis briggsae</name>
    <dbReference type="NCBI Taxonomy" id="6238"/>
    <lineage>
        <taxon>Eukaryota</taxon>
        <taxon>Metazoa</taxon>
        <taxon>Ecdysozoa</taxon>
        <taxon>Nematoda</taxon>
        <taxon>Chromadorea</taxon>
        <taxon>Rhabditida</taxon>
        <taxon>Rhabditina</taxon>
        <taxon>Rhabditomorpha</taxon>
        <taxon>Rhabditoidea</taxon>
        <taxon>Rhabditidae</taxon>
        <taxon>Peloderinae</taxon>
        <taxon>Caenorhabditis</taxon>
    </lineage>
</organism>
<evidence type="ECO:0000313" key="3">
    <source>
        <dbReference type="Proteomes" id="UP000827892"/>
    </source>
</evidence>
<protein>
    <submittedName>
        <fullName evidence="2">Uncharacterized protein</fullName>
    </submittedName>
</protein>
<keyword evidence="1" id="KW-0812">Transmembrane</keyword>
<evidence type="ECO:0000313" key="2">
    <source>
        <dbReference type="EMBL" id="ULT79765.1"/>
    </source>
</evidence>
<proteinExistence type="predicted"/>
<dbReference type="Proteomes" id="UP000827892">
    <property type="component" value="Chromosome X"/>
</dbReference>
<dbReference type="AlphaFoldDB" id="A0AAE8ZMG7"/>
<evidence type="ECO:0000256" key="1">
    <source>
        <dbReference type="SAM" id="Phobius"/>
    </source>
</evidence>
<feature type="transmembrane region" description="Helical" evidence="1">
    <location>
        <begin position="50"/>
        <end position="69"/>
    </location>
</feature>
<accession>A0AAE8ZMG7</accession>
<sequence length="76" mass="8678">MVPSTNSLRSERQLAVVQEDSSVRVRVVSPGASTFDDDEMPEPQEPTYKVVLKTIFCIIFPIFLIVVILREYNYIS</sequence>
<dbReference type="EMBL" id="CP090896">
    <property type="protein sequence ID" value="ULT79765.1"/>
    <property type="molecule type" value="Genomic_DNA"/>
</dbReference>
<name>A0AAE8ZMG7_CAEBR</name>
<gene>
    <name evidence="2" type="ORF">L3Y34_010379</name>
</gene>